<reference evidence="1" key="2">
    <citation type="submission" date="2019-01" db="UniProtKB">
        <authorList>
            <consortium name="EnsemblPlants"/>
        </authorList>
    </citation>
    <scope>IDENTIFICATION</scope>
    <source>
        <strain evidence="1">cv. Heinz 1706</strain>
    </source>
</reference>
<reference evidence="1" key="1">
    <citation type="journal article" date="2012" name="Nature">
        <title>The tomato genome sequence provides insights into fleshy fruit evolution.</title>
        <authorList>
            <consortium name="Tomato Genome Consortium"/>
        </authorList>
    </citation>
    <scope>NUCLEOTIDE SEQUENCE [LARGE SCALE GENOMIC DNA]</scope>
    <source>
        <strain evidence="1">cv. Heinz 1706</strain>
    </source>
</reference>
<dbReference type="EnsemblPlants" id="Solyc11g027883.1.1">
    <property type="protein sequence ID" value="Solyc11g027883.1.1"/>
    <property type="gene ID" value="Solyc11g027883.1"/>
</dbReference>
<evidence type="ECO:0000313" key="1">
    <source>
        <dbReference type="EnsemblPlants" id="Solyc11g027883.1.1"/>
    </source>
</evidence>
<organism evidence="1">
    <name type="scientific">Solanum lycopersicum</name>
    <name type="common">Tomato</name>
    <name type="synonym">Lycopersicon esculentum</name>
    <dbReference type="NCBI Taxonomy" id="4081"/>
    <lineage>
        <taxon>Eukaryota</taxon>
        <taxon>Viridiplantae</taxon>
        <taxon>Streptophyta</taxon>
        <taxon>Embryophyta</taxon>
        <taxon>Tracheophyta</taxon>
        <taxon>Spermatophyta</taxon>
        <taxon>Magnoliopsida</taxon>
        <taxon>eudicotyledons</taxon>
        <taxon>Gunneridae</taxon>
        <taxon>Pentapetalae</taxon>
        <taxon>asterids</taxon>
        <taxon>lamiids</taxon>
        <taxon>Solanales</taxon>
        <taxon>Solanaceae</taxon>
        <taxon>Solanoideae</taxon>
        <taxon>Solaneae</taxon>
        <taxon>Solanum</taxon>
        <taxon>Solanum subgen. Lycopersicon</taxon>
    </lineage>
</organism>
<dbReference type="Proteomes" id="UP000004994">
    <property type="component" value="Chromosome 11"/>
</dbReference>
<sequence>MYEELEFVLIHFLKLYCPFFDLRANVRILPVTLVFGLILERDDVVGFWPRMKNLSCSGYVCTLS</sequence>
<protein>
    <submittedName>
        <fullName evidence="1">Uncharacterized protein</fullName>
    </submittedName>
</protein>
<dbReference type="Gramene" id="Solyc11g027883.1.1">
    <property type="protein sequence ID" value="Solyc11g027883.1.1"/>
    <property type="gene ID" value="Solyc11g027883.1"/>
</dbReference>
<dbReference type="InParanoid" id="A0A3Q7JL40"/>
<proteinExistence type="predicted"/>
<name>A0A3Q7JL40_SOLLC</name>
<keyword evidence="2" id="KW-1185">Reference proteome</keyword>
<dbReference type="AlphaFoldDB" id="A0A3Q7JL40"/>
<accession>A0A3Q7JL40</accession>
<evidence type="ECO:0000313" key="2">
    <source>
        <dbReference type="Proteomes" id="UP000004994"/>
    </source>
</evidence>